<accession>A0A9N7NJC9</accession>
<dbReference type="AlphaFoldDB" id="A0A9N7NJC9"/>
<gene>
    <name evidence="1" type="ORF">SHERM_28178</name>
</gene>
<reference evidence="1" key="1">
    <citation type="submission" date="2019-12" db="EMBL/GenBank/DDBJ databases">
        <authorList>
            <person name="Scholes J."/>
        </authorList>
    </citation>
    <scope>NUCLEOTIDE SEQUENCE</scope>
</reference>
<dbReference type="EMBL" id="CACSLK010027837">
    <property type="protein sequence ID" value="CAA0832904.1"/>
    <property type="molecule type" value="Genomic_DNA"/>
</dbReference>
<keyword evidence="2" id="KW-1185">Reference proteome</keyword>
<protein>
    <submittedName>
        <fullName evidence="1">Uncharacterized protein</fullName>
    </submittedName>
</protein>
<sequence length="235" mass="26943">MGGKKITGSEAGFEYCWRFSRGNLDEIEPIIMSKLKAHEKDSEFVSKLKPGYRIFVFQFRTDFILRPFAGGAVTVMDSERFSCVDFELADAKTEWAMLWCQASERARDYWMGHDEIKRLVDEAFDFARQNAGDHDHWVPVVVSMEVCTAQQEGESIEASMDRAIRAQYLMPLSVEEKNDEEKKACGISYMLEKYVSCGCSFIYDPYVWPYFSCTLPLPVVGGYQPLPNLPDCRIP</sequence>
<dbReference type="Proteomes" id="UP001153555">
    <property type="component" value="Unassembled WGS sequence"/>
</dbReference>
<organism evidence="1 2">
    <name type="scientific">Striga hermonthica</name>
    <name type="common">Purple witchweed</name>
    <name type="synonym">Buchnera hermonthica</name>
    <dbReference type="NCBI Taxonomy" id="68872"/>
    <lineage>
        <taxon>Eukaryota</taxon>
        <taxon>Viridiplantae</taxon>
        <taxon>Streptophyta</taxon>
        <taxon>Embryophyta</taxon>
        <taxon>Tracheophyta</taxon>
        <taxon>Spermatophyta</taxon>
        <taxon>Magnoliopsida</taxon>
        <taxon>eudicotyledons</taxon>
        <taxon>Gunneridae</taxon>
        <taxon>Pentapetalae</taxon>
        <taxon>asterids</taxon>
        <taxon>lamiids</taxon>
        <taxon>Lamiales</taxon>
        <taxon>Orobanchaceae</taxon>
        <taxon>Buchnereae</taxon>
        <taxon>Striga</taxon>
    </lineage>
</organism>
<evidence type="ECO:0000313" key="1">
    <source>
        <dbReference type="EMBL" id="CAA0832904.1"/>
    </source>
</evidence>
<name>A0A9N7NJC9_STRHE</name>
<comment type="caution">
    <text evidence="1">The sequence shown here is derived from an EMBL/GenBank/DDBJ whole genome shotgun (WGS) entry which is preliminary data.</text>
</comment>
<evidence type="ECO:0000313" key="2">
    <source>
        <dbReference type="Proteomes" id="UP001153555"/>
    </source>
</evidence>
<dbReference type="OrthoDB" id="921286at2759"/>
<proteinExistence type="predicted"/>